<name>A0ACC2XDF2_9TREE</name>
<evidence type="ECO:0000313" key="1">
    <source>
        <dbReference type="EMBL" id="KAJ9121638.1"/>
    </source>
</evidence>
<protein>
    <submittedName>
        <fullName evidence="1">Uncharacterized protein</fullName>
    </submittedName>
</protein>
<comment type="caution">
    <text evidence="1">The sequence shown here is derived from an EMBL/GenBank/DDBJ whole genome shotgun (WGS) entry which is preliminary data.</text>
</comment>
<accession>A0ACC2XDF2</accession>
<gene>
    <name evidence="1" type="ORF">QFC22_002258</name>
</gene>
<evidence type="ECO:0000313" key="2">
    <source>
        <dbReference type="Proteomes" id="UP001243375"/>
    </source>
</evidence>
<reference evidence="1" key="1">
    <citation type="submission" date="2023-04" db="EMBL/GenBank/DDBJ databases">
        <title>Draft Genome sequencing of Naganishia species isolated from polar environments using Oxford Nanopore Technology.</title>
        <authorList>
            <person name="Leo P."/>
            <person name="Venkateswaran K."/>
        </authorList>
    </citation>
    <scope>NUCLEOTIDE SEQUENCE</scope>
    <source>
        <strain evidence="1">MNA-CCFEE 5425</strain>
    </source>
</reference>
<dbReference type="EMBL" id="JASBWU010000005">
    <property type="protein sequence ID" value="KAJ9121638.1"/>
    <property type="molecule type" value="Genomic_DNA"/>
</dbReference>
<proteinExistence type="predicted"/>
<dbReference type="Proteomes" id="UP001243375">
    <property type="component" value="Unassembled WGS sequence"/>
</dbReference>
<sequence>MEQPEDAVQAGSLYLLLEPRPQSNFAGEWSDINSFSSPATSAKPCHQQLYSSLVQLSRSYIGQKSNRRTILRADVKVFGNTLAVRVYLLPWTGPTIQLKKATKEQLHQVMRNLVKRWDWEDMDLGENGEDLVFANTDPRTISTLYQSIPSPTPSLDDCTRITDHTCQQAARRVLINAGSFDQRAEDTHVKVGRKRIRDGNLTAMGLKTELYTYQRKSVAQMLIQETAPGRFEDIKFVKMKEVGKDATYYIDLSSGEVRRKCDVGLYDLPKGGILCEEMGTGKTLIALSLILATCRQRTTPDATSPHSSVITNITCVTSPSLPLEAQVRSTTLADFALHRHLSSRSTNVPASQPLPVESRNAFDNNLPFYYKYPGRDESCRRSTTRPMDGERTSLGKKIYLSCASLVIVPRLLRKQWEGEIDKHFTEGSLKCISVHQELPSRDEVLASDVGSLSQYSRASWLIDEVFRLLDFPSPFKLFTILPLFCSTVTGFRSAEKELRFKENEADYFNIFTDIRWKRVIVDEGHVTNTGNGGLMDLARNTCSEAFWAVSGTPTKHALSSTIARDTATSGKWSDEAIKDIGRLLGIFTNLLQMKPFDVTGKSVANSPTTLVINPLRGKDGPACGAVERLARLVNSVMVRNREEDIAAEVKLDPLEQRRHALCLATYAVNVVTSRRVGPDYLLSPENRSDLMLAFQNLQMACCWNPTGHVGDFDPKDTLSVLAEYLQPEMLQSFSEQDQRILKEAEIWLSAAADHKTWQSLMPKISVPINVSPVSHLPTEAFHACSYFPVTEDGAALTTAEVLLALCDAAAKITDAAQVSGKLVGAATSAKERETLMVTQGRPAKERSSNGKKSMDGKKTVGKNSSQQPKPRAAARSLRRSGRAAASDLLRETYHDDEESTQPISRTSRKRRRGQQAEDRDATGISLTTDPLPREVQELHVSFNTLSSKLDWIVAEIIRNENDNFIIFGRDAVVLGQLTELLDIVGVSSCYVGIGLSDIRAREAAVDIFQHKMRRVCLIEITMAGRGLNLVVANRVIFTEPVWREDVEQQAIARARRIGQQRPVICDILFIKGSPEQDILEQRHGSTLRDAADNHVIQNFIANPKFIEETASPRLPFVVPLVKRSSPENVVLMNLPITPPQESREQTALDRKAKRARFDETSSPRSGINTSASQSSVTAIQQNSDASTLLGSGSPMPVDNDVRKAIKRKVTFQDE</sequence>
<organism evidence="1 2">
    <name type="scientific">Naganishia vaughanmartiniae</name>
    <dbReference type="NCBI Taxonomy" id="1424756"/>
    <lineage>
        <taxon>Eukaryota</taxon>
        <taxon>Fungi</taxon>
        <taxon>Dikarya</taxon>
        <taxon>Basidiomycota</taxon>
        <taxon>Agaricomycotina</taxon>
        <taxon>Tremellomycetes</taxon>
        <taxon>Filobasidiales</taxon>
        <taxon>Filobasidiaceae</taxon>
        <taxon>Naganishia</taxon>
    </lineage>
</organism>
<keyword evidence="2" id="KW-1185">Reference proteome</keyword>